<dbReference type="Pfam" id="PF00013">
    <property type="entry name" value="KH_1"/>
    <property type="match status" value="5"/>
</dbReference>
<feature type="domain" description="K Homology" evidence="4">
    <location>
        <begin position="416"/>
        <end position="491"/>
    </location>
</feature>
<reference evidence="5" key="1">
    <citation type="journal article" date="2023" name="GigaByte">
        <title>Genome assembly of the bearded iris, Iris pallida Lam.</title>
        <authorList>
            <person name="Bruccoleri R.E."/>
            <person name="Oakeley E.J."/>
            <person name="Faust A.M.E."/>
            <person name="Altorfer M."/>
            <person name="Dessus-Babus S."/>
            <person name="Burckhardt D."/>
            <person name="Oertli M."/>
            <person name="Naumann U."/>
            <person name="Petersen F."/>
            <person name="Wong J."/>
        </authorList>
    </citation>
    <scope>NUCLEOTIDE SEQUENCE</scope>
    <source>
        <strain evidence="5">GSM-AAB239-AS_SAM_17_03QT</strain>
    </source>
</reference>
<evidence type="ECO:0000313" key="6">
    <source>
        <dbReference type="Proteomes" id="UP001140949"/>
    </source>
</evidence>
<dbReference type="CDD" id="cd22460">
    <property type="entry name" value="KH-I_PEPPER_rpt2_like"/>
    <property type="match status" value="2"/>
</dbReference>
<feature type="region of interest" description="Disordered" evidence="3">
    <location>
        <begin position="104"/>
        <end position="154"/>
    </location>
</feature>
<feature type="domain" description="K Homology" evidence="4">
    <location>
        <begin position="609"/>
        <end position="679"/>
    </location>
</feature>
<evidence type="ECO:0000256" key="1">
    <source>
        <dbReference type="ARBA" id="ARBA00022737"/>
    </source>
</evidence>
<dbReference type="Proteomes" id="UP001140949">
    <property type="component" value="Unassembled WGS sequence"/>
</dbReference>
<dbReference type="AlphaFoldDB" id="A0AAX6HG02"/>
<dbReference type="EMBL" id="JANAVB010010000">
    <property type="protein sequence ID" value="KAJ6839355.1"/>
    <property type="molecule type" value="Genomic_DNA"/>
</dbReference>
<dbReference type="Gene3D" id="3.30.310.210">
    <property type="match status" value="1"/>
</dbReference>
<dbReference type="PROSITE" id="PS50084">
    <property type="entry name" value="KH_TYPE_1"/>
    <property type="match status" value="5"/>
</dbReference>
<evidence type="ECO:0000259" key="4">
    <source>
        <dbReference type="SMART" id="SM00322"/>
    </source>
</evidence>
<keyword evidence="6" id="KW-1185">Reference proteome</keyword>
<evidence type="ECO:0000256" key="3">
    <source>
        <dbReference type="SAM" id="MobiDB-lite"/>
    </source>
</evidence>
<proteinExistence type="predicted"/>
<evidence type="ECO:0000313" key="5">
    <source>
        <dbReference type="EMBL" id="KAJ6839355.1"/>
    </source>
</evidence>
<dbReference type="SMART" id="SM00322">
    <property type="entry name" value="KH"/>
    <property type="match status" value="5"/>
</dbReference>
<keyword evidence="1" id="KW-0677">Repeat</keyword>
<dbReference type="SUPFAM" id="SSF54791">
    <property type="entry name" value="Eukaryotic type KH-domain (KH-domain type I)"/>
    <property type="match status" value="5"/>
</dbReference>
<dbReference type="PANTHER" id="PTHR10288">
    <property type="entry name" value="KH DOMAIN CONTAINING RNA BINDING PROTEIN"/>
    <property type="match status" value="1"/>
</dbReference>
<dbReference type="GO" id="GO:0003723">
    <property type="term" value="F:RNA binding"/>
    <property type="evidence" value="ECO:0007669"/>
    <property type="project" value="UniProtKB-UniRule"/>
</dbReference>
<sequence length="685" mass="73781">MAFSLTPSKRPFQPNPLESKGRGKWRKTAPSSQQAPLKVSSGAVVFRILCPGSKSGSVIGKGGSIITRIRKETSARIKVEDIVSGCEERVVVITGSEKNWLLQHAKEGNKDNGGIDGADDDKGNSEKDEEKGEENAEEKDDPSVSENPKPEKGASSAQKALLFVFERIIADEPENDGGDEESLVSVRLLILASQVDCLRGKDGSVIKQMSSDSGAQIRILAKDKIPLCALAHDEVVQITGDVDSAKKALQSVSQHLLENPPPESFTAANPPGLSSYPFASFSRPEVISSANSVPIQRSPFPNRSYGSSDIPTPFTKFHESVAPGQIAGLPEQLIFRLLCSNDKVGSVIGKGGGIVKSLQHETSCEIKVLDIIPQSDDRIIIISGPALPGERISPAQDGVLRVQHRIVMAVPDDAESTVLSRLLISADQIGCLIGKGGAVIAEMRKLSGAHIRVLSKDQKPKNLPENDEVVQVTGGFTAVQEALLQITGRLKIHLFYDKVPAMGHAGHSAFVDQLPPFVPYMGKREPSPTRMFPNLPTFQRDFGGRLQDERSTFAHPLHGSGFPPHGSERVPIPWAAQGTREGACAISEYRGIPQRRIGFAGRNQTAIITNTTMDVVVPRALVPAIYGEDGYCLRQIREISEAKVTITEPRPEAMETVIIISGTPEQTHAAQSLLQAFVLSETGSS</sequence>
<feature type="domain" description="K Homology" evidence="4">
    <location>
        <begin position="331"/>
        <end position="411"/>
    </location>
</feature>
<feature type="domain" description="K Homology" evidence="4">
    <location>
        <begin position="182"/>
        <end position="257"/>
    </location>
</feature>
<name>A0AAX6HG02_IRIPA</name>
<accession>A0AAX6HG02</accession>
<feature type="domain" description="K Homology" evidence="4">
    <location>
        <begin position="42"/>
        <end position="114"/>
    </location>
</feature>
<dbReference type="CDD" id="cd22459">
    <property type="entry name" value="KH-I_PEPPER_rpt1_like"/>
    <property type="match status" value="2"/>
</dbReference>
<evidence type="ECO:0000256" key="2">
    <source>
        <dbReference type="PROSITE-ProRule" id="PRU00117"/>
    </source>
</evidence>
<feature type="compositionally biased region" description="Basic and acidic residues" evidence="3">
    <location>
        <begin position="120"/>
        <end position="134"/>
    </location>
</feature>
<gene>
    <name evidence="5" type="ORF">M6B38_315215</name>
</gene>
<dbReference type="InterPro" id="IPR004087">
    <property type="entry name" value="KH_dom"/>
</dbReference>
<keyword evidence="2" id="KW-0694">RNA-binding</keyword>
<organism evidence="5 6">
    <name type="scientific">Iris pallida</name>
    <name type="common">Sweet iris</name>
    <dbReference type="NCBI Taxonomy" id="29817"/>
    <lineage>
        <taxon>Eukaryota</taxon>
        <taxon>Viridiplantae</taxon>
        <taxon>Streptophyta</taxon>
        <taxon>Embryophyta</taxon>
        <taxon>Tracheophyta</taxon>
        <taxon>Spermatophyta</taxon>
        <taxon>Magnoliopsida</taxon>
        <taxon>Liliopsida</taxon>
        <taxon>Asparagales</taxon>
        <taxon>Iridaceae</taxon>
        <taxon>Iridoideae</taxon>
        <taxon>Irideae</taxon>
        <taxon>Iris</taxon>
    </lineage>
</organism>
<dbReference type="InterPro" id="IPR004088">
    <property type="entry name" value="KH_dom_type_1"/>
</dbReference>
<dbReference type="InterPro" id="IPR036612">
    <property type="entry name" value="KH_dom_type_1_sf"/>
</dbReference>
<comment type="caution">
    <text evidence="5">The sequence shown here is derived from an EMBL/GenBank/DDBJ whole genome shotgun (WGS) entry which is preliminary data.</text>
</comment>
<protein>
    <submittedName>
        <fullName evidence="5">KH domain-containing protein HEN4-like</fullName>
    </submittedName>
</protein>
<dbReference type="Gene3D" id="3.30.1370.10">
    <property type="entry name" value="K Homology domain, type 1"/>
    <property type="match status" value="3"/>
</dbReference>
<feature type="region of interest" description="Disordered" evidence="3">
    <location>
        <begin position="1"/>
        <end position="36"/>
    </location>
</feature>
<reference evidence="5" key="2">
    <citation type="submission" date="2023-04" db="EMBL/GenBank/DDBJ databases">
        <authorList>
            <person name="Bruccoleri R.E."/>
            <person name="Oakeley E.J."/>
            <person name="Faust A.-M."/>
            <person name="Dessus-Babus S."/>
            <person name="Altorfer M."/>
            <person name="Burckhardt D."/>
            <person name="Oertli M."/>
            <person name="Naumann U."/>
            <person name="Petersen F."/>
            <person name="Wong J."/>
        </authorList>
    </citation>
    <scope>NUCLEOTIDE SEQUENCE</scope>
    <source>
        <strain evidence="5">GSM-AAB239-AS_SAM_17_03QT</strain>
        <tissue evidence="5">Leaf</tissue>
    </source>
</reference>